<evidence type="ECO:0000256" key="2">
    <source>
        <dbReference type="ARBA" id="ARBA00022723"/>
    </source>
</evidence>
<sequence>MKLFSLLTLISLQFLMAADTSKPNVIIILTDDQGYNDLSCYGSKTIKSPRIDQLAEEGLKLTSYYVASPVCSASRAALLTGRYPKLVGVPGVFFPNRGHKGLDPKHQTIAKLLKSVGYATKAVGKWHLGDELEFLPTNQGFDSYYGIPYSNDMTPAFSMKYSENCLYREGVDQEALKKAFEANKIKPVGMKDKVPLMRNDECIEMPADQSTITKRFTDESIKFIDESTASNKPFFLYLAHSMPHTPLYVSKDFEGKSAGGIYGDVIEEIDYNVGRIIDHLNEKNIAENTLFIYTSDNGPWLIKKSHGGSALPLFEGKMTSFEGGQRVPAIIRWPAKIPKDSVSNEMTLSMDIFPTLAKITGAKAQDADLINGKNALELYEDPANFKTKHDYFFYSPRAVRHKNWKYHQQETFKLKSTARKTKGPSLYDLSKDIGESKNLINDYPEIAAQLKNALLEHNKKKQ</sequence>
<evidence type="ECO:0000259" key="6">
    <source>
        <dbReference type="Pfam" id="PF00884"/>
    </source>
</evidence>
<feature type="chain" id="PRO_5002691146" evidence="5">
    <location>
        <begin position="18"/>
        <end position="462"/>
    </location>
</feature>
<evidence type="ECO:0000256" key="4">
    <source>
        <dbReference type="ARBA" id="ARBA00022837"/>
    </source>
</evidence>
<dbReference type="EMBL" id="ABCK01000005">
    <property type="protein sequence ID" value="EDM28447.1"/>
    <property type="molecule type" value="Genomic_DNA"/>
</dbReference>
<dbReference type="SUPFAM" id="SSF53649">
    <property type="entry name" value="Alkaline phosphatase-like"/>
    <property type="match status" value="1"/>
</dbReference>
<name>A6DJ11_9BACT</name>
<dbReference type="Proteomes" id="UP000004947">
    <property type="component" value="Unassembled WGS sequence"/>
</dbReference>
<comment type="similarity">
    <text evidence="1">Belongs to the sulfatase family.</text>
</comment>
<feature type="domain" description="Sulfatase N-terminal" evidence="6">
    <location>
        <begin position="23"/>
        <end position="361"/>
    </location>
</feature>
<evidence type="ECO:0000256" key="3">
    <source>
        <dbReference type="ARBA" id="ARBA00022801"/>
    </source>
</evidence>
<dbReference type="InterPro" id="IPR024607">
    <property type="entry name" value="Sulfatase_CS"/>
</dbReference>
<keyword evidence="3" id="KW-0378">Hydrolase</keyword>
<accession>A6DJ11</accession>
<protein>
    <submittedName>
        <fullName evidence="7">Arylsulfatase A</fullName>
    </submittedName>
</protein>
<evidence type="ECO:0000313" key="8">
    <source>
        <dbReference type="Proteomes" id="UP000004947"/>
    </source>
</evidence>
<dbReference type="PROSITE" id="PS00149">
    <property type="entry name" value="SULFATASE_2"/>
    <property type="match status" value="1"/>
</dbReference>
<keyword evidence="4" id="KW-0106">Calcium</keyword>
<dbReference type="RefSeq" id="WP_007277887.1">
    <property type="nucleotide sequence ID" value="NZ_ABCK01000005.1"/>
</dbReference>
<organism evidence="7 8">
    <name type="scientific">Lentisphaera araneosa HTCC2155</name>
    <dbReference type="NCBI Taxonomy" id="313628"/>
    <lineage>
        <taxon>Bacteria</taxon>
        <taxon>Pseudomonadati</taxon>
        <taxon>Lentisphaerota</taxon>
        <taxon>Lentisphaeria</taxon>
        <taxon>Lentisphaerales</taxon>
        <taxon>Lentisphaeraceae</taxon>
        <taxon>Lentisphaera</taxon>
    </lineage>
</organism>
<evidence type="ECO:0000256" key="1">
    <source>
        <dbReference type="ARBA" id="ARBA00008779"/>
    </source>
</evidence>
<dbReference type="AlphaFoldDB" id="A6DJ11"/>
<dbReference type="STRING" id="313628.LNTAR_11041"/>
<keyword evidence="2" id="KW-0479">Metal-binding</keyword>
<evidence type="ECO:0000256" key="5">
    <source>
        <dbReference type="SAM" id="SignalP"/>
    </source>
</evidence>
<reference evidence="7 8" key="1">
    <citation type="journal article" date="2010" name="J. Bacteriol.">
        <title>Genome sequence of Lentisphaera araneosa HTCC2155T, the type species of the order Lentisphaerales in the phylum Lentisphaerae.</title>
        <authorList>
            <person name="Thrash J.C."/>
            <person name="Cho J.C."/>
            <person name="Vergin K.L."/>
            <person name="Morris R.M."/>
            <person name="Giovannoni S.J."/>
        </authorList>
    </citation>
    <scope>NUCLEOTIDE SEQUENCE [LARGE SCALE GENOMIC DNA]</scope>
    <source>
        <strain evidence="7 8">HTCC2155</strain>
    </source>
</reference>
<comment type="caution">
    <text evidence="7">The sequence shown here is derived from an EMBL/GenBank/DDBJ whole genome shotgun (WGS) entry which is preliminary data.</text>
</comment>
<dbReference type="GO" id="GO:0004065">
    <property type="term" value="F:arylsulfatase activity"/>
    <property type="evidence" value="ECO:0007669"/>
    <property type="project" value="TreeGrafter"/>
</dbReference>
<keyword evidence="8" id="KW-1185">Reference proteome</keyword>
<keyword evidence="5" id="KW-0732">Signal</keyword>
<dbReference type="Gene3D" id="3.30.1120.10">
    <property type="match status" value="1"/>
</dbReference>
<dbReference type="GO" id="GO:0046872">
    <property type="term" value="F:metal ion binding"/>
    <property type="evidence" value="ECO:0007669"/>
    <property type="project" value="UniProtKB-KW"/>
</dbReference>
<dbReference type="CDD" id="cd16026">
    <property type="entry name" value="GALNS_like"/>
    <property type="match status" value="1"/>
</dbReference>
<gene>
    <name evidence="7" type="ORF">LNTAR_11041</name>
</gene>
<evidence type="ECO:0000313" key="7">
    <source>
        <dbReference type="EMBL" id="EDM28447.1"/>
    </source>
</evidence>
<dbReference type="InterPro" id="IPR050738">
    <property type="entry name" value="Sulfatase"/>
</dbReference>
<dbReference type="InterPro" id="IPR017850">
    <property type="entry name" value="Alkaline_phosphatase_core_sf"/>
</dbReference>
<feature type="signal peptide" evidence="5">
    <location>
        <begin position="1"/>
        <end position="17"/>
    </location>
</feature>
<proteinExistence type="inferred from homology"/>
<dbReference type="PANTHER" id="PTHR42693:SF53">
    <property type="entry name" value="ENDO-4-O-SULFATASE"/>
    <property type="match status" value="1"/>
</dbReference>
<dbReference type="Gene3D" id="3.40.720.10">
    <property type="entry name" value="Alkaline Phosphatase, subunit A"/>
    <property type="match status" value="1"/>
</dbReference>
<dbReference type="Pfam" id="PF00884">
    <property type="entry name" value="Sulfatase"/>
    <property type="match status" value="1"/>
</dbReference>
<dbReference type="InterPro" id="IPR000917">
    <property type="entry name" value="Sulfatase_N"/>
</dbReference>
<dbReference type="PANTHER" id="PTHR42693">
    <property type="entry name" value="ARYLSULFATASE FAMILY MEMBER"/>
    <property type="match status" value="1"/>
</dbReference>
<dbReference type="eggNOG" id="COG3119">
    <property type="taxonomic scope" value="Bacteria"/>
</dbReference>